<sequence length="71" mass="7952">MVALRHVLKYSGTHENRAVSMAWAAAASAFLASLGYGAWRISRQPRADLDPDVRDDPISDHFDPFFKYPST</sequence>
<evidence type="ECO:0000313" key="3">
    <source>
        <dbReference type="Proteomes" id="UP000039324"/>
    </source>
</evidence>
<evidence type="ECO:0000313" key="2">
    <source>
        <dbReference type="EMBL" id="CEO97594.1"/>
    </source>
</evidence>
<gene>
    <name evidence="2" type="ORF">PBRA_000939</name>
</gene>
<keyword evidence="1" id="KW-0812">Transmembrane</keyword>
<feature type="transmembrane region" description="Helical" evidence="1">
    <location>
        <begin position="20"/>
        <end position="39"/>
    </location>
</feature>
<reference evidence="2 3" key="1">
    <citation type="submission" date="2015-02" db="EMBL/GenBank/DDBJ databases">
        <authorList>
            <person name="Chooi Y.-H."/>
        </authorList>
    </citation>
    <scope>NUCLEOTIDE SEQUENCE [LARGE SCALE GENOMIC DNA]</scope>
    <source>
        <strain evidence="2">E3</strain>
    </source>
</reference>
<dbReference type="AlphaFoldDB" id="A0A0G4IQY9"/>
<dbReference type="Proteomes" id="UP000039324">
    <property type="component" value="Unassembled WGS sequence"/>
</dbReference>
<accession>A0A0G4IQY9</accession>
<keyword evidence="1" id="KW-0472">Membrane</keyword>
<keyword evidence="1" id="KW-1133">Transmembrane helix</keyword>
<organism evidence="2 3">
    <name type="scientific">Plasmodiophora brassicae</name>
    <name type="common">Clubroot disease agent</name>
    <dbReference type="NCBI Taxonomy" id="37360"/>
    <lineage>
        <taxon>Eukaryota</taxon>
        <taxon>Sar</taxon>
        <taxon>Rhizaria</taxon>
        <taxon>Endomyxa</taxon>
        <taxon>Phytomyxea</taxon>
        <taxon>Plasmodiophorida</taxon>
        <taxon>Plasmodiophoridae</taxon>
        <taxon>Plasmodiophora</taxon>
    </lineage>
</organism>
<dbReference type="EMBL" id="CDSF01000079">
    <property type="protein sequence ID" value="CEO97594.1"/>
    <property type="molecule type" value="Genomic_DNA"/>
</dbReference>
<proteinExistence type="predicted"/>
<name>A0A0G4IQY9_PLABS</name>
<evidence type="ECO:0000256" key="1">
    <source>
        <dbReference type="SAM" id="Phobius"/>
    </source>
</evidence>
<keyword evidence="3" id="KW-1185">Reference proteome</keyword>
<protein>
    <submittedName>
        <fullName evidence="2">Uncharacterized protein</fullName>
    </submittedName>
</protein>